<evidence type="ECO:0000256" key="2">
    <source>
        <dbReference type="ARBA" id="ARBA00005755"/>
    </source>
</evidence>
<evidence type="ECO:0000256" key="4">
    <source>
        <dbReference type="ARBA" id="ARBA00022695"/>
    </source>
</evidence>
<dbReference type="PANTHER" id="PTHR10322">
    <property type="entry name" value="DNA POLYMERASE CATALYTIC SUBUNIT"/>
    <property type="match status" value="1"/>
</dbReference>
<comment type="function">
    <text evidence="1">DNA-directed DNA polymerase involved in viral DNA replication.</text>
</comment>
<dbReference type="InterPro" id="IPR006133">
    <property type="entry name" value="DNA-dir_DNA_pol_B_exonuc"/>
</dbReference>
<feature type="domain" description="DNA-directed DNA polymerase family B exonuclease" evidence="11">
    <location>
        <begin position="230"/>
        <end position="427"/>
    </location>
</feature>
<accession>A0A5K7Y373</accession>
<comment type="catalytic activity">
    <reaction evidence="8 9">
        <text>DNA(n) + a 2'-deoxyribonucleoside 5'-triphosphate = DNA(n+1) + diphosphate</text>
        <dbReference type="Rhea" id="RHEA:22508"/>
        <dbReference type="Rhea" id="RHEA-COMP:17339"/>
        <dbReference type="Rhea" id="RHEA-COMP:17340"/>
        <dbReference type="ChEBI" id="CHEBI:33019"/>
        <dbReference type="ChEBI" id="CHEBI:61560"/>
        <dbReference type="ChEBI" id="CHEBI:173112"/>
        <dbReference type="EC" id="2.7.7.7"/>
    </reaction>
</comment>
<dbReference type="GO" id="GO:0003887">
    <property type="term" value="F:DNA-directed DNA polymerase activity"/>
    <property type="evidence" value="ECO:0007669"/>
    <property type="project" value="UniProtKB-KW"/>
</dbReference>
<evidence type="ECO:0000256" key="6">
    <source>
        <dbReference type="ARBA" id="ARBA00023109"/>
    </source>
</evidence>
<dbReference type="PRINTS" id="PR00106">
    <property type="entry name" value="DNAPOLB"/>
</dbReference>
<dbReference type="SMART" id="SM00486">
    <property type="entry name" value="POLBc"/>
    <property type="match status" value="1"/>
</dbReference>
<feature type="domain" description="DNA-directed DNA polymerase family B multifunctional" evidence="10">
    <location>
        <begin position="514"/>
        <end position="662"/>
    </location>
</feature>
<evidence type="ECO:0000256" key="9">
    <source>
        <dbReference type="RuleBase" id="RU000442"/>
    </source>
</evidence>
<evidence type="ECO:0000313" key="12">
    <source>
        <dbReference type="EMBL" id="BBO54031.1"/>
    </source>
</evidence>
<dbReference type="PANTHER" id="PTHR10322:SF23">
    <property type="entry name" value="DNA POLYMERASE DELTA CATALYTIC SUBUNIT"/>
    <property type="match status" value="1"/>
</dbReference>
<dbReference type="InterPro" id="IPR050240">
    <property type="entry name" value="DNA_pol_type-B"/>
</dbReference>
<dbReference type="GO" id="GO:0000166">
    <property type="term" value="F:nucleotide binding"/>
    <property type="evidence" value="ECO:0007669"/>
    <property type="project" value="InterPro"/>
</dbReference>
<feature type="domain" description="DNA-directed DNA polymerase family B multifunctional" evidence="10">
    <location>
        <begin position="705"/>
        <end position="789"/>
    </location>
</feature>
<dbReference type="InterPro" id="IPR017964">
    <property type="entry name" value="DNA-dir_DNA_pol_B_CS"/>
</dbReference>
<keyword evidence="5 9" id="KW-0239">DNA-directed DNA polymerase</keyword>
<keyword evidence="3 9" id="KW-0808">Transferase</keyword>
<organism evidence="12">
    <name type="scientific">Abalone asfa-like virus</name>
    <dbReference type="NCBI Taxonomy" id="2839893"/>
    <lineage>
        <taxon>Viruses</taxon>
        <taxon>Varidnaviria</taxon>
        <taxon>Bamfordvirae</taxon>
        <taxon>Nucleocytoviricota</taxon>
        <taxon>Pokkesviricetes</taxon>
        <taxon>Asfuvirales</taxon>
        <taxon>Asfarviridae</taxon>
    </lineage>
</organism>
<evidence type="ECO:0000256" key="8">
    <source>
        <dbReference type="ARBA" id="ARBA00049244"/>
    </source>
</evidence>
<dbReference type="GO" id="GO:0003677">
    <property type="term" value="F:DNA binding"/>
    <property type="evidence" value="ECO:0007669"/>
    <property type="project" value="UniProtKB-KW"/>
</dbReference>
<dbReference type="Pfam" id="PF03104">
    <property type="entry name" value="DNA_pol_B_exo1"/>
    <property type="match status" value="1"/>
</dbReference>
<reference evidence="12" key="1">
    <citation type="journal article" date="2020" name="Sci. Rep.">
        <title>A novel Asfarvirus-like virus identified as a potential cause of mass mortality of abalone.</title>
        <authorList>
            <person name="Matsuyama T."/>
            <person name="Takano T."/>
            <person name="Nishiki I."/>
            <person name="Fujiwara A."/>
            <person name="Kiryu I."/>
            <person name="Inada M."/>
            <person name="Sakai T."/>
            <person name="Terashima S."/>
            <person name="Matsuura Y."/>
            <person name="Isowa K."/>
            <person name="Nakayasu C."/>
        </authorList>
    </citation>
    <scope>NUCLEOTIDE SEQUENCE</scope>
</reference>
<dbReference type="InterPro" id="IPR012337">
    <property type="entry name" value="RNaseH-like_sf"/>
</dbReference>
<evidence type="ECO:0000256" key="5">
    <source>
        <dbReference type="ARBA" id="ARBA00022932"/>
    </source>
</evidence>
<dbReference type="SUPFAM" id="SSF53098">
    <property type="entry name" value="Ribonuclease H-like"/>
    <property type="match status" value="1"/>
</dbReference>
<dbReference type="InterPro" id="IPR006134">
    <property type="entry name" value="DNA-dir_DNA_pol_B_multi_dom"/>
</dbReference>
<comment type="similarity">
    <text evidence="2 9">Belongs to the DNA polymerase type-B family.</text>
</comment>
<dbReference type="GO" id="GO:0039693">
    <property type="term" value="P:viral DNA genome replication"/>
    <property type="evidence" value="ECO:0007669"/>
    <property type="project" value="UniProtKB-KW"/>
</dbReference>
<keyword evidence="7 9" id="KW-0238">DNA-binding</keyword>
<dbReference type="InterPro" id="IPR023211">
    <property type="entry name" value="DNA_pol_palm_dom_sf"/>
</dbReference>
<evidence type="ECO:0000256" key="1">
    <source>
        <dbReference type="ARBA" id="ARBA00003644"/>
    </source>
</evidence>
<dbReference type="Gene3D" id="1.10.287.690">
    <property type="entry name" value="Helix hairpin bin"/>
    <property type="match status" value="1"/>
</dbReference>
<dbReference type="SUPFAM" id="SSF56672">
    <property type="entry name" value="DNA/RNA polymerases"/>
    <property type="match status" value="1"/>
</dbReference>
<dbReference type="EC" id="2.7.7.7" evidence="9"/>
<sequence>MEEFAKINQQFISHAKITNIRDRQTLISSKFPDLFQEVNQKIKRGEPILFLPNDVIDEYYTHNGKHCYRLRMFGLTKDGSKTDVLVQNVPVILDVKVENESQELDVRNICTTLGIPVKITFVNLRPLKEFREPHEATDKYARLHFNNLFDRKKVFEIVNHKYITASDEMSHYYRMISRMFDISLTSWNWIKNYDHGLGEYALDRQLFDFSSTSISSAFHVFVVDYNNITPVVDMLADDETQKQQDQLIQNSICLSKDHSLLAVFDIETAGGIFGELPTAENGGYVFLLCMHLYIKHSLEPLDSIVITTRPTLLRDDSRIILCKSEDELIQTFGIIMKYWAPDFISGFNDTEYDWKFLLDKAANYDILPDLFQKLTTMSTANHNLTYTVKRHMREKMRIKISVENDAFLTFIRIPGCVNIDVRVIYRKLFPSAEKSSLAFFLKMSNLPPKDDMSVVELWRIADSGNAKEMDTVTQYCLIDAKRCQELLFKRNVINDHRKIGELSFTSMFDCMFYAGAHKVRNMVMGFAGAEGFACSHVVTQTNINGKYPGAYVLDPIKGLQDQFPVVGLDFASLYPSLIMTYNYSPDKFVKTYEKAKDLESKGYDIKHVKFKIGIDEFEGWFVRHKNVPSDLGVYPRMLISLKQKRVLMKKEMKKWESVKEKEEIILSQCQEGGSFYQVLEKNKHIPAHNWVKTGNEKQDFEKFVINHDETIFKYTMCNSKQGALKIFMNTFYGEAGFNRSPLFLVQLAAGITISGQENLKKVEQLVRSKGYQVLYGDTDSLYITGTLQDFIDEYTKYKNSRQTHEDYKIYSEEIVRKTMKIMDILRDQVNKYLEHDNGTKFLQIAYEEVLFPVVFTGKKKYYGIAHVNEPNFSPKKLFIRGIEIIKQGQTKLSKEIGNKIMWESMKLRQEHEKRSLIMIVEQVLNEAVLSCKRGDFGPDYFLQSDVYRPRKDNRSVKIFFERLVEDLNERKQMLEQVNDDSAQNYSLPLPGERFFYYVTDIPGSRKGDKMILKEIFEDNLDRYQIDFRYYLVNYVIGVCARFINYDQRFVEVAQNSIAQKTLDAKCQDAAKRYLEKKIDIHFPKNKVVARKKIGVSVPQSQQTLDMVRYFARNF</sequence>
<keyword evidence="6" id="KW-1194">Viral DNA replication</keyword>
<dbReference type="EMBL" id="LC506465">
    <property type="protein sequence ID" value="BBO54031.1"/>
    <property type="molecule type" value="Genomic_DNA"/>
</dbReference>
<protein>
    <recommendedName>
        <fullName evidence="9">DNA polymerase</fullName>
        <ecNumber evidence="9">2.7.7.7</ecNumber>
    </recommendedName>
</protein>
<keyword evidence="4 9" id="KW-0548">Nucleotidyltransferase</keyword>
<dbReference type="Pfam" id="PF00136">
    <property type="entry name" value="DNA_pol_B"/>
    <property type="match status" value="3"/>
</dbReference>
<name>A0A5K7Y373_9VIRU</name>
<dbReference type="GO" id="GO:0006261">
    <property type="term" value="P:DNA-templated DNA replication"/>
    <property type="evidence" value="ECO:0007669"/>
    <property type="project" value="TreeGrafter"/>
</dbReference>
<dbReference type="Gene3D" id="3.90.1600.10">
    <property type="entry name" value="Palm domain of DNA polymerase"/>
    <property type="match status" value="1"/>
</dbReference>
<keyword evidence="9" id="KW-0235">DNA replication</keyword>
<dbReference type="InterPro" id="IPR036397">
    <property type="entry name" value="RNaseH_sf"/>
</dbReference>
<dbReference type="InterPro" id="IPR006172">
    <property type="entry name" value="DNA-dir_DNA_pol_B"/>
</dbReference>
<proteinExistence type="inferred from homology"/>
<dbReference type="InterPro" id="IPR043502">
    <property type="entry name" value="DNA/RNA_pol_sf"/>
</dbReference>
<evidence type="ECO:0000259" key="11">
    <source>
        <dbReference type="Pfam" id="PF03104"/>
    </source>
</evidence>
<evidence type="ECO:0000256" key="7">
    <source>
        <dbReference type="ARBA" id="ARBA00023125"/>
    </source>
</evidence>
<evidence type="ECO:0000259" key="10">
    <source>
        <dbReference type="Pfam" id="PF00136"/>
    </source>
</evidence>
<evidence type="ECO:0000256" key="3">
    <source>
        <dbReference type="ARBA" id="ARBA00022679"/>
    </source>
</evidence>
<feature type="domain" description="DNA-directed DNA polymerase family B multifunctional" evidence="10">
    <location>
        <begin position="815"/>
        <end position="979"/>
    </location>
</feature>
<dbReference type="Gene3D" id="3.30.420.10">
    <property type="entry name" value="Ribonuclease H-like superfamily/Ribonuclease H"/>
    <property type="match status" value="1"/>
</dbReference>
<dbReference type="PROSITE" id="PS00116">
    <property type="entry name" value="DNA_POLYMERASE_B"/>
    <property type="match status" value="1"/>
</dbReference>